<protein>
    <submittedName>
        <fullName evidence="1">Uncharacterized protein</fullName>
    </submittedName>
</protein>
<dbReference type="EMBL" id="CP136897">
    <property type="protein sequence ID" value="WOL16505.1"/>
    <property type="molecule type" value="Genomic_DNA"/>
</dbReference>
<accession>A0AAQ3KXP1</accession>
<proteinExistence type="predicted"/>
<dbReference type="AlphaFoldDB" id="A0AAQ3KXP1"/>
<sequence length="76" mass="8717">MRRDFMNLLISIQQALTSPAFVTTLVLQLQDGCRLHPLLQRLHPRASAQVQPRPSDVAELLHLMEELQEKESRIST</sequence>
<evidence type="ECO:0000313" key="2">
    <source>
        <dbReference type="Proteomes" id="UP001327560"/>
    </source>
</evidence>
<organism evidence="1 2">
    <name type="scientific">Canna indica</name>
    <name type="common">Indian-shot</name>
    <dbReference type="NCBI Taxonomy" id="4628"/>
    <lineage>
        <taxon>Eukaryota</taxon>
        <taxon>Viridiplantae</taxon>
        <taxon>Streptophyta</taxon>
        <taxon>Embryophyta</taxon>
        <taxon>Tracheophyta</taxon>
        <taxon>Spermatophyta</taxon>
        <taxon>Magnoliopsida</taxon>
        <taxon>Liliopsida</taxon>
        <taxon>Zingiberales</taxon>
        <taxon>Cannaceae</taxon>
        <taxon>Canna</taxon>
    </lineage>
</organism>
<name>A0AAQ3KXP1_9LILI</name>
<reference evidence="1 2" key="1">
    <citation type="submission" date="2023-10" db="EMBL/GenBank/DDBJ databases">
        <title>Chromosome-scale genome assembly provides insights into flower coloration mechanisms of Canna indica.</title>
        <authorList>
            <person name="Li C."/>
        </authorList>
    </citation>
    <scope>NUCLEOTIDE SEQUENCE [LARGE SCALE GENOMIC DNA]</scope>
    <source>
        <tissue evidence="1">Flower</tissue>
    </source>
</reference>
<evidence type="ECO:0000313" key="1">
    <source>
        <dbReference type="EMBL" id="WOL16505.1"/>
    </source>
</evidence>
<dbReference type="Proteomes" id="UP001327560">
    <property type="component" value="Chromosome 8"/>
</dbReference>
<keyword evidence="2" id="KW-1185">Reference proteome</keyword>
<gene>
    <name evidence="1" type="ORF">Cni_G25292</name>
</gene>